<dbReference type="Proteomes" id="UP000316621">
    <property type="component" value="Chromosome 1"/>
</dbReference>
<evidence type="ECO:0000313" key="1">
    <source>
        <dbReference type="EMBL" id="RZC47308.1"/>
    </source>
</evidence>
<evidence type="ECO:0000313" key="2">
    <source>
        <dbReference type="Proteomes" id="UP000316621"/>
    </source>
</evidence>
<dbReference type="Gramene" id="RZC47308">
    <property type="protein sequence ID" value="RZC47308"/>
    <property type="gene ID" value="C5167_040250"/>
</dbReference>
<keyword evidence="2" id="KW-1185">Reference proteome</keyword>
<sequence length="67" mass="7739">MKKNVFQSGKKYRARLSEHLEVKQLVRFLEEEADAGFPTSTESRLVILICDFVFVSIVYTNYEHGIG</sequence>
<dbReference type="EMBL" id="CM010715">
    <property type="protein sequence ID" value="RZC47308.1"/>
    <property type="molecule type" value="Genomic_DNA"/>
</dbReference>
<protein>
    <submittedName>
        <fullName evidence="1">Uncharacterized protein</fullName>
    </submittedName>
</protein>
<organism evidence="1 2">
    <name type="scientific">Papaver somniferum</name>
    <name type="common">Opium poppy</name>
    <dbReference type="NCBI Taxonomy" id="3469"/>
    <lineage>
        <taxon>Eukaryota</taxon>
        <taxon>Viridiplantae</taxon>
        <taxon>Streptophyta</taxon>
        <taxon>Embryophyta</taxon>
        <taxon>Tracheophyta</taxon>
        <taxon>Spermatophyta</taxon>
        <taxon>Magnoliopsida</taxon>
        <taxon>Ranunculales</taxon>
        <taxon>Papaveraceae</taxon>
        <taxon>Papaveroideae</taxon>
        <taxon>Papaver</taxon>
    </lineage>
</organism>
<dbReference type="AlphaFoldDB" id="A0A4Y7IIP8"/>
<accession>A0A4Y7IIP8</accession>
<name>A0A4Y7IIP8_PAPSO</name>
<gene>
    <name evidence="1" type="ORF">C5167_040250</name>
</gene>
<reference evidence="1 2" key="1">
    <citation type="journal article" date="2018" name="Science">
        <title>The opium poppy genome and morphinan production.</title>
        <authorList>
            <person name="Guo L."/>
            <person name="Winzer T."/>
            <person name="Yang X."/>
            <person name="Li Y."/>
            <person name="Ning Z."/>
            <person name="He Z."/>
            <person name="Teodor R."/>
            <person name="Lu Y."/>
            <person name="Bowser T.A."/>
            <person name="Graham I.A."/>
            <person name="Ye K."/>
        </authorList>
    </citation>
    <scope>NUCLEOTIDE SEQUENCE [LARGE SCALE GENOMIC DNA]</scope>
    <source>
        <strain evidence="2">cv. HN1</strain>
        <tissue evidence="1">Leaves</tissue>
    </source>
</reference>
<proteinExistence type="predicted"/>